<proteinExistence type="predicted"/>
<dbReference type="OrthoDB" id="9931362at2"/>
<dbReference type="Proteomes" id="UP000095094">
    <property type="component" value="Unassembled WGS sequence"/>
</dbReference>
<keyword evidence="2" id="KW-1185">Reference proteome</keyword>
<dbReference type="AlphaFoldDB" id="A0A1E5GYH7"/>
<comment type="caution">
    <text evidence="1">The sequence shown here is derived from an EMBL/GenBank/DDBJ whole genome shotgun (WGS) entry which is preliminary data.</text>
</comment>
<dbReference type="EMBL" id="MIJY01000011">
    <property type="protein sequence ID" value="OEG17645.1"/>
    <property type="molecule type" value="Genomic_DNA"/>
</dbReference>
<organism evidence="1 2">
    <name type="scientific">Enterococcus termitis</name>
    <dbReference type="NCBI Taxonomy" id="332950"/>
    <lineage>
        <taxon>Bacteria</taxon>
        <taxon>Bacillati</taxon>
        <taxon>Bacillota</taxon>
        <taxon>Bacilli</taxon>
        <taxon>Lactobacillales</taxon>
        <taxon>Enterococcaceae</taxon>
        <taxon>Enterococcus</taxon>
    </lineage>
</organism>
<name>A0A1E5GYH7_9ENTE</name>
<accession>A0A1E5GYH7</accession>
<gene>
    <name evidence="1" type="ORF">BCR25_18150</name>
</gene>
<evidence type="ECO:0000313" key="2">
    <source>
        <dbReference type="Proteomes" id="UP000095094"/>
    </source>
</evidence>
<protein>
    <submittedName>
        <fullName evidence="1">Uncharacterized protein</fullName>
    </submittedName>
</protein>
<evidence type="ECO:0000313" key="1">
    <source>
        <dbReference type="EMBL" id="OEG17645.1"/>
    </source>
</evidence>
<reference evidence="2" key="1">
    <citation type="submission" date="2016-09" db="EMBL/GenBank/DDBJ databases">
        <authorList>
            <person name="Gulvik C.A."/>
        </authorList>
    </citation>
    <scope>NUCLEOTIDE SEQUENCE [LARGE SCALE GENOMIC DNA]</scope>
    <source>
        <strain evidence="2">LMG 8895</strain>
    </source>
</reference>
<sequence>MTKLMVAAGVLVCLGIVSQGVERSIDKEEVKHFVTEHFEEQDEGEDWIDFQTDDKKQETFIERIGF</sequence>